<sequence>MTTLKPPITLMISLSVRINHLERGDYIEAVCCKRNGLGRRVSITSKGVTTLKPLLSARLLPCRRINHLERGDYIEAVWRL</sequence>
<evidence type="ECO:0000313" key="2">
    <source>
        <dbReference type="Proteomes" id="UP000000602"/>
    </source>
</evidence>
<reference evidence="2" key="1">
    <citation type="journal article" date="2004" name="Environ. Microbiol.">
        <title>The genome of Desulfotalea psychrophila, a sulfate-reducing bacterium from permanently cold Arctic sediments.</title>
        <authorList>
            <person name="Rabus R."/>
            <person name="Ruepp A."/>
            <person name="Frickey T."/>
            <person name="Rattei T."/>
            <person name="Fartmann B."/>
            <person name="Stark M."/>
            <person name="Bauer M."/>
            <person name="Zibat A."/>
            <person name="Lombardot T."/>
            <person name="Becker I."/>
            <person name="Amann J."/>
            <person name="Gellner K."/>
            <person name="Teeling H."/>
            <person name="Leuschner W.D."/>
            <person name="Gloeckner F.-O."/>
            <person name="Lupas A.N."/>
            <person name="Amann R."/>
            <person name="Klenk H.-P."/>
        </authorList>
    </citation>
    <scope>NUCLEOTIDE SEQUENCE [LARGE SCALE GENOMIC DNA]</scope>
    <source>
        <strain evidence="2">DSM 12343 / LSv54</strain>
    </source>
</reference>
<dbReference type="AlphaFoldDB" id="Q6ARW3"/>
<dbReference type="Proteomes" id="UP000000602">
    <property type="component" value="Chromosome"/>
</dbReference>
<dbReference type="HOGENOM" id="CLU_2584054_0_0_7"/>
<dbReference type="KEGG" id="dps:DP0183"/>
<keyword evidence="2" id="KW-1185">Reference proteome</keyword>
<proteinExistence type="predicted"/>
<organism evidence="1 2">
    <name type="scientific">Desulfotalea psychrophila (strain LSv54 / DSM 12343)</name>
    <dbReference type="NCBI Taxonomy" id="177439"/>
    <lineage>
        <taxon>Bacteria</taxon>
        <taxon>Pseudomonadati</taxon>
        <taxon>Thermodesulfobacteriota</taxon>
        <taxon>Desulfobulbia</taxon>
        <taxon>Desulfobulbales</taxon>
        <taxon>Desulfocapsaceae</taxon>
        <taxon>Desulfotalea</taxon>
    </lineage>
</organism>
<gene>
    <name evidence="1" type="ordered locus">DP0183</name>
</gene>
<protein>
    <submittedName>
        <fullName evidence="1">Uncharacterized protein</fullName>
    </submittedName>
</protein>
<dbReference type="EMBL" id="CR522870">
    <property type="protein sequence ID" value="CAG34912.1"/>
    <property type="molecule type" value="Genomic_DNA"/>
</dbReference>
<evidence type="ECO:0000313" key="1">
    <source>
        <dbReference type="EMBL" id="CAG34912.1"/>
    </source>
</evidence>
<accession>Q6ARW3</accession>
<name>Q6ARW3_DESPS</name>